<dbReference type="InterPro" id="IPR036390">
    <property type="entry name" value="WH_DNA-bd_sf"/>
</dbReference>
<keyword evidence="6" id="KW-1185">Reference proteome</keyword>
<dbReference type="SMART" id="SM00344">
    <property type="entry name" value="HTH_ASNC"/>
    <property type="match status" value="1"/>
</dbReference>
<keyword evidence="3" id="KW-0804">Transcription</keyword>
<dbReference type="InterPro" id="IPR036388">
    <property type="entry name" value="WH-like_DNA-bd_sf"/>
</dbReference>
<dbReference type="InterPro" id="IPR000485">
    <property type="entry name" value="AsnC-type_HTH_dom"/>
</dbReference>
<dbReference type="PRINTS" id="PR00033">
    <property type="entry name" value="HTHASNC"/>
</dbReference>
<reference evidence="6" key="1">
    <citation type="journal article" date="2019" name="Int. J. Syst. Evol. Microbiol.">
        <title>The Global Catalogue of Microorganisms (GCM) 10K type strain sequencing project: providing services to taxonomists for standard genome sequencing and annotation.</title>
        <authorList>
            <consortium name="The Broad Institute Genomics Platform"/>
            <consortium name="The Broad Institute Genome Sequencing Center for Infectious Disease"/>
            <person name="Wu L."/>
            <person name="Ma J."/>
        </authorList>
    </citation>
    <scope>NUCLEOTIDE SEQUENCE [LARGE SCALE GENOMIC DNA]</scope>
    <source>
        <strain evidence="6">NBRC 112502</strain>
    </source>
</reference>
<gene>
    <name evidence="5" type="ORF">GCM10010909_07300</name>
</gene>
<dbReference type="Gene3D" id="3.30.70.920">
    <property type="match status" value="1"/>
</dbReference>
<dbReference type="Proteomes" id="UP001156641">
    <property type="component" value="Unassembled WGS sequence"/>
</dbReference>
<dbReference type="InterPro" id="IPR011008">
    <property type="entry name" value="Dimeric_a/b-barrel"/>
</dbReference>
<feature type="domain" description="HTH asnC-type" evidence="4">
    <location>
        <begin position="14"/>
        <end position="74"/>
    </location>
</feature>
<accession>A0ABQ6A685</accession>
<evidence type="ECO:0000256" key="1">
    <source>
        <dbReference type="ARBA" id="ARBA00023015"/>
    </source>
</evidence>
<dbReference type="Gene3D" id="1.10.10.10">
    <property type="entry name" value="Winged helix-like DNA-binding domain superfamily/Winged helix DNA-binding domain"/>
    <property type="match status" value="1"/>
</dbReference>
<dbReference type="InterPro" id="IPR019887">
    <property type="entry name" value="Tscrpt_reg_AsnC/Lrp_C"/>
</dbReference>
<evidence type="ECO:0000256" key="2">
    <source>
        <dbReference type="ARBA" id="ARBA00023125"/>
    </source>
</evidence>
<dbReference type="RefSeq" id="WP_284256639.1">
    <property type="nucleotide sequence ID" value="NZ_BSOS01000008.1"/>
</dbReference>
<keyword evidence="1" id="KW-0805">Transcription regulation</keyword>
<dbReference type="Pfam" id="PF01037">
    <property type="entry name" value="AsnC_trans_reg"/>
    <property type="match status" value="1"/>
</dbReference>
<dbReference type="PROSITE" id="PS50956">
    <property type="entry name" value="HTH_ASNC_2"/>
    <property type="match status" value="1"/>
</dbReference>
<evidence type="ECO:0000259" key="4">
    <source>
        <dbReference type="PROSITE" id="PS50956"/>
    </source>
</evidence>
<evidence type="ECO:0000313" key="5">
    <source>
        <dbReference type="EMBL" id="GLR66052.1"/>
    </source>
</evidence>
<dbReference type="SUPFAM" id="SSF46785">
    <property type="entry name" value="Winged helix' DNA-binding domain"/>
    <property type="match status" value="1"/>
</dbReference>
<keyword evidence="2" id="KW-0238">DNA-binding</keyword>
<organism evidence="5 6">
    <name type="scientific">Acidocella aquatica</name>
    <dbReference type="NCBI Taxonomy" id="1922313"/>
    <lineage>
        <taxon>Bacteria</taxon>
        <taxon>Pseudomonadati</taxon>
        <taxon>Pseudomonadota</taxon>
        <taxon>Alphaproteobacteria</taxon>
        <taxon>Acetobacterales</taxon>
        <taxon>Acidocellaceae</taxon>
        <taxon>Acidocella</taxon>
    </lineage>
</organism>
<dbReference type="EMBL" id="BSOS01000008">
    <property type="protein sequence ID" value="GLR66052.1"/>
    <property type="molecule type" value="Genomic_DNA"/>
</dbReference>
<name>A0ABQ6A685_9PROT</name>
<dbReference type="PANTHER" id="PTHR30154:SF34">
    <property type="entry name" value="TRANSCRIPTIONAL REGULATOR AZLB"/>
    <property type="match status" value="1"/>
</dbReference>
<sequence length="160" mass="17513">MKLRKGRRISTVGIDDVDKGIIDLLTVNGRATNQEIAARLSVTPTTVSSRLNRMEKQKIMKVVAVTDFAAHGFNVIMAIGVRVAGRPVMEVAQALAALPEVLSVNITHGNHDIEILVVLHDFEEVSVFLNEHIRLVPGIEELSPGLAAEIKKYEFNIAPL</sequence>
<dbReference type="PANTHER" id="PTHR30154">
    <property type="entry name" value="LEUCINE-RESPONSIVE REGULATORY PROTEIN"/>
    <property type="match status" value="1"/>
</dbReference>
<dbReference type="SUPFAM" id="SSF54909">
    <property type="entry name" value="Dimeric alpha+beta barrel"/>
    <property type="match status" value="1"/>
</dbReference>
<proteinExistence type="predicted"/>
<protein>
    <submittedName>
        <fullName evidence="5">AsnC family transcriptional regulator</fullName>
    </submittedName>
</protein>
<evidence type="ECO:0000256" key="3">
    <source>
        <dbReference type="ARBA" id="ARBA00023163"/>
    </source>
</evidence>
<evidence type="ECO:0000313" key="6">
    <source>
        <dbReference type="Proteomes" id="UP001156641"/>
    </source>
</evidence>
<dbReference type="InterPro" id="IPR019888">
    <property type="entry name" value="Tscrpt_reg_AsnC-like"/>
</dbReference>
<comment type="caution">
    <text evidence="5">The sequence shown here is derived from an EMBL/GenBank/DDBJ whole genome shotgun (WGS) entry which is preliminary data.</text>
</comment>
<dbReference type="Pfam" id="PF13404">
    <property type="entry name" value="HTH_AsnC-type"/>
    <property type="match status" value="1"/>
</dbReference>